<proteinExistence type="inferred from homology"/>
<dbReference type="InterPro" id="IPR006442">
    <property type="entry name" value="Antitoxin_Phd/YefM"/>
</dbReference>
<gene>
    <name evidence="3" type="ORF">SBA5_220017</name>
</gene>
<dbReference type="Pfam" id="PF02604">
    <property type="entry name" value="PhdYeFM_antitox"/>
    <property type="match status" value="1"/>
</dbReference>
<sequence length="91" mass="10386">MATMTSVEAQNHFGELLETAQREAVVITRHGRPAVFVVSSSEMADLLELKRMRKQAVREFAAWRRQAKKTTRRAAGSLTDVQISQMVRTRR</sequence>
<dbReference type="SUPFAM" id="SSF143120">
    <property type="entry name" value="YefM-like"/>
    <property type="match status" value="1"/>
</dbReference>
<dbReference type="NCBIfam" id="TIGR01552">
    <property type="entry name" value="phd_fam"/>
    <property type="match status" value="1"/>
</dbReference>
<dbReference type="Gene3D" id="3.40.1620.10">
    <property type="entry name" value="YefM-like domain"/>
    <property type="match status" value="1"/>
</dbReference>
<evidence type="ECO:0000313" key="4">
    <source>
        <dbReference type="Proteomes" id="UP000239735"/>
    </source>
</evidence>
<name>A0A2N9L7G1_9BACT</name>
<dbReference type="Proteomes" id="UP000239735">
    <property type="component" value="Unassembled WGS sequence"/>
</dbReference>
<organism evidence="3 4">
    <name type="scientific">Candidatus Sulfuritelmatomonas gaucii</name>
    <dbReference type="NCBI Taxonomy" id="2043161"/>
    <lineage>
        <taxon>Bacteria</taxon>
        <taxon>Pseudomonadati</taxon>
        <taxon>Acidobacteriota</taxon>
        <taxon>Terriglobia</taxon>
        <taxon>Terriglobales</taxon>
        <taxon>Acidobacteriaceae</taxon>
        <taxon>Candidatus Sulfuritelmatomonas</taxon>
    </lineage>
</organism>
<dbReference type="AlphaFoldDB" id="A0A2N9L7G1"/>
<comment type="function">
    <text evidence="2">Antitoxin component of a type II toxin-antitoxin (TA) system.</text>
</comment>
<evidence type="ECO:0000313" key="3">
    <source>
        <dbReference type="EMBL" id="SPE19171.1"/>
    </source>
</evidence>
<reference evidence="4" key="1">
    <citation type="submission" date="2018-02" db="EMBL/GenBank/DDBJ databases">
        <authorList>
            <person name="Hausmann B."/>
        </authorList>
    </citation>
    <scope>NUCLEOTIDE SEQUENCE [LARGE SCALE GENOMIC DNA]</scope>
    <source>
        <strain evidence="4">Peat soil MAG SbA5</strain>
    </source>
</reference>
<evidence type="ECO:0000256" key="1">
    <source>
        <dbReference type="ARBA" id="ARBA00009981"/>
    </source>
</evidence>
<dbReference type="InterPro" id="IPR036165">
    <property type="entry name" value="YefM-like_sf"/>
</dbReference>
<accession>A0A2N9L7G1</accession>
<comment type="similarity">
    <text evidence="1 2">Belongs to the phD/YefM antitoxin family.</text>
</comment>
<dbReference type="EMBL" id="OKRB01000078">
    <property type="protein sequence ID" value="SPE19171.1"/>
    <property type="molecule type" value="Genomic_DNA"/>
</dbReference>
<evidence type="ECO:0000256" key="2">
    <source>
        <dbReference type="RuleBase" id="RU362080"/>
    </source>
</evidence>
<protein>
    <recommendedName>
        <fullName evidence="2">Antitoxin</fullName>
    </recommendedName>
</protein>
<dbReference type="OrthoDB" id="165038at2"/>